<evidence type="ECO:0000313" key="2">
    <source>
        <dbReference type="EMBL" id="KAA0041854.1"/>
    </source>
</evidence>
<sequence length="114" mass="13203">MENNTEPYTNNKMGENDRSDIVVLKNMEETNSGDETKVKAETNNNKAEHGHTGKLDEYNPSLDILIALRKVQSFYSKPSTIIPKNVYTFLECFEWKNVVMEEMKALEKNKTREI</sequence>
<feature type="region of interest" description="Disordered" evidence="1">
    <location>
        <begin position="28"/>
        <end position="54"/>
    </location>
</feature>
<gene>
    <name evidence="3" type="ORF">E5676_scaffold83G00480</name>
    <name evidence="2" type="ORF">E6C27_scaffold67G002360</name>
</gene>
<evidence type="ECO:0000313" key="4">
    <source>
        <dbReference type="Proteomes" id="UP000321393"/>
    </source>
</evidence>
<evidence type="ECO:0000256" key="1">
    <source>
        <dbReference type="SAM" id="MobiDB-lite"/>
    </source>
</evidence>
<accession>A0A5A7TEJ8</accession>
<dbReference type="EMBL" id="SSTE01016227">
    <property type="protein sequence ID" value="KAA0041854.1"/>
    <property type="molecule type" value="Genomic_DNA"/>
</dbReference>
<reference evidence="4 5" key="1">
    <citation type="submission" date="2019-08" db="EMBL/GenBank/DDBJ databases">
        <title>Draft genome sequences of two oriental melons (Cucumis melo L. var makuwa).</title>
        <authorList>
            <person name="Kwon S.-Y."/>
        </authorList>
    </citation>
    <scope>NUCLEOTIDE SEQUENCE [LARGE SCALE GENOMIC DNA]</scope>
    <source>
        <strain evidence="5">cv. Chang Bougi</strain>
        <strain evidence="4">cv. SW 3</strain>
        <tissue evidence="2">Leaf</tissue>
    </source>
</reference>
<protein>
    <submittedName>
        <fullName evidence="2 3">Mitochondrial protein</fullName>
    </submittedName>
</protein>
<name>A0A5A7TEJ8_CUCMM</name>
<dbReference type="Proteomes" id="UP000321393">
    <property type="component" value="Unassembled WGS sequence"/>
</dbReference>
<dbReference type="EMBL" id="SSTD01013865">
    <property type="protein sequence ID" value="TYK05377.1"/>
    <property type="molecule type" value="Genomic_DNA"/>
</dbReference>
<evidence type="ECO:0000313" key="5">
    <source>
        <dbReference type="Proteomes" id="UP000321947"/>
    </source>
</evidence>
<organism evidence="2 4">
    <name type="scientific">Cucumis melo var. makuwa</name>
    <name type="common">Oriental melon</name>
    <dbReference type="NCBI Taxonomy" id="1194695"/>
    <lineage>
        <taxon>Eukaryota</taxon>
        <taxon>Viridiplantae</taxon>
        <taxon>Streptophyta</taxon>
        <taxon>Embryophyta</taxon>
        <taxon>Tracheophyta</taxon>
        <taxon>Spermatophyta</taxon>
        <taxon>Magnoliopsida</taxon>
        <taxon>eudicotyledons</taxon>
        <taxon>Gunneridae</taxon>
        <taxon>Pentapetalae</taxon>
        <taxon>rosids</taxon>
        <taxon>fabids</taxon>
        <taxon>Cucurbitales</taxon>
        <taxon>Cucurbitaceae</taxon>
        <taxon>Benincaseae</taxon>
        <taxon>Cucumis</taxon>
    </lineage>
</organism>
<comment type="caution">
    <text evidence="2">The sequence shown here is derived from an EMBL/GenBank/DDBJ whole genome shotgun (WGS) entry which is preliminary data.</text>
</comment>
<dbReference type="Proteomes" id="UP000321947">
    <property type="component" value="Unassembled WGS sequence"/>
</dbReference>
<feature type="compositionally biased region" description="Basic and acidic residues" evidence="1">
    <location>
        <begin position="34"/>
        <end position="54"/>
    </location>
</feature>
<evidence type="ECO:0000313" key="3">
    <source>
        <dbReference type="EMBL" id="TYK05377.1"/>
    </source>
</evidence>
<dbReference type="AlphaFoldDB" id="A0A5A7TEJ8"/>
<dbReference type="OrthoDB" id="1306334at2759"/>
<proteinExistence type="predicted"/>